<dbReference type="Pfam" id="PF02765">
    <property type="entry name" value="POT1"/>
    <property type="match status" value="1"/>
</dbReference>
<keyword evidence="7" id="KW-0238">DNA-binding</keyword>
<accession>A0ABR1RHB3</accession>
<evidence type="ECO:0000256" key="7">
    <source>
        <dbReference type="ARBA" id="ARBA00023125"/>
    </source>
</evidence>
<dbReference type="InterPro" id="IPR012340">
    <property type="entry name" value="NA-bd_OB-fold"/>
</dbReference>
<evidence type="ECO:0000313" key="12">
    <source>
        <dbReference type="Proteomes" id="UP001396898"/>
    </source>
</evidence>
<keyword evidence="5" id="KW-0158">Chromosome</keyword>
<gene>
    <name evidence="11" type="ORF">PG991_010047</name>
</gene>
<proteinExistence type="inferred from homology"/>
<feature type="region of interest" description="Disordered" evidence="9">
    <location>
        <begin position="357"/>
        <end position="388"/>
    </location>
</feature>
<keyword evidence="12" id="KW-1185">Reference proteome</keyword>
<sequence length="676" mass="76354">MASREVSSSASPSVLANRPLPPNFRSIQDVLNKQGVAIGSLVNVVGVVRDVRLPIQTRMDWKSNMTIFDKSTDVENVGIAVDVFGAEKDMPNPAYGDVILIKSAKIQSYRGEIRLLSNVRTDMYVYSASAIPMPPKSAKDALKPHTRLKAKQPEQKEHEYVSWMYHAMNKDTLPDAAEFEEQANKSLNIKEKFSLLKDVRDGGFYDLIVDVVKDPFDLLDKVSMWVTDYTENDHFFSHSWDASTADTGRDGDPFGYTSAFHSPTTTAWPGPFGKRCLQLTCWEPHAGYLRNQVRAGKWISLRNVQIKYGRNGGNLEGFLREDRVYSSRLGVDVLELTEDSDKRLKDAIRRKHDYVKKMKQQQENFRDNKGSSAKGAKQKGKADPPVTLNAKQKRKLLRAQVKQKIEKQQVQQAELMGLNKQVRCESEDQPVSSLDRILDGVSWKRAGANGEELVALPFTNIKFRANVRVVDFRPRRLEDFAAWRKETEFDLLSDYDGGSGSESDGQGGTLDNFAAPKIWEWRFALELEDASPKAKGEKPDRLWALVDNIETQQLINMDASDLHADPDQLSQLREQLFKLWGNLEECKRPEYEAHLESIRRANALEPPPDSSDNEVEPGGPKQTGGDRPLAKVSNKPFTCCLQQYGLEVAEADPTKCDAGEGKRYQRFFKLFGTRIT</sequence>
<evidence type="ECO:0000259" key="10">
    <source>
        <dbReference type="SMART" id="SM00976"/>
    </source>
</evidence>
<dbReference type="SMART" id="SM00976">
    <property type="entry name" value="Telo_bind"/>
    <property type="match status" value="1"/>
</dbReference>
<evidence type="ECO:0000256" key="3">
    <source>
        <dbReference type="ARBA" id="ARBA00008442"/>
    </source>
</evidence>
<evidence type="ECO:0000256" key="6">
    <source>
        <dbReference type="ARBA" id="ARBA00022895"/>
    </source>
</evidence>
<dbReference type="Proteomes" id="UP001396898">
    <property type="component" value="Unassembled WGS sequence"/>
</dbReference>
<dbReference type="PANTHER" id="PTHR14513">
    <property type="entry name" value="PROTECTION OF TELOMERES 1"/>
    <property type="match status" value="1"/>
</dbReference>
<comment type="subcellular location">
    <subcellularLocation>
        <location evidence="2">Chromosome</location>
        <location evidence="2">Telomere</location>
    </subcellularLocation>
    <subcellularLocation>
        <location evidence="1">Nucleus</location>
    </subcellularLocation>
</comment>
<protein>
    <recommendedName>
        <fullName evidence="4">Protection of telomeres protein 1</fullName>
    </recommendedName>
</protein>
<reference evidence="11 12" key="1">
    <citation type="submission" date="2023-01" db="EMBL/GenBank/DDBJ databases">
        <title>Analysis of 21 Apiospora genomes using comparative genomics revels a genus with tremendous synthesis potential of carbohydrate active enzymes and secondary metabolites.</title>
        <authorList>
            <person name="Sorensen T."/>
        </authorList>
    </citation>
    <scope>NUCLEOTIDE SEQUENCE [LARGE SCALE GENOMIC DNA]</scope>
    <source>
        <strain evidence="11 12">CBS 20057</strain>
    </source>
</reference>
<feature type="region of interest" description="Disordered" evidence="9">
    <location>
        <begin position="603"/>
        <end position="630"/>
    </location>
</feature>
<comment type="caution">
    <text evidence="11">The sequence shown here is derived from an EMBL/GenBank/DDBJ whole genome shotgun (WGS) entry which is preliminary data.</text>
</comment>
<dbReference type="PANTHER" id="PTHR14513:SF0">
    <property type="entry name" value="PROTECTION OF TELOMERES PROTEIN 1"/>
    <property type="match status" value="1"/>
</dbReference>
<evidence type="ECO:0000256" key="4">
    <source>
        <dbReference type="ARBA" id="ARBA00015253"/>
    </source>
</evidence>
<evidence type="ECO:0000256" key="2">
    <source>
        <dbReference type="ARBA" id="ARBA00004574"/>
    </source>
</evidence>
<evidence type="ECO:0000256" key="8">
    <source>
        <dbReference type="ARBA" id="ARBA00023242"/>
    </source>
</evidence>
<evidence type="ECO:0000256" key="9">
    <source>
        <dbReference type="SAM" id="MobiDB-lite"/>
    </source>
</evidence>
<evidence type="ECO:0000313" key="11">
    <source>
        <dbReference type="EMBL" id="KAK8012672.1"/>
    </source>
</evidence>
<keyword evidence="8" id="KW-0539">Nucleus</keyword>
<organism evidence="11 12">
    <name type="scientific">Apiospora marii</name>
    <dbReference type="NCBI Taxonomy" id="335849"/>
    <lineage>
        <taxon>Eukaryota</taxon>
        <taxon>Fungi</taxon>
        <taxon>Dikarya</taxon>
        <taxon>Ascomycota</taxon>
        <taxon>Pezizomycotina</taxon>
        <taxon>Sordariomycetes</taxon>
        <taxon>Xylariomycetidae</taxon>
        <taxon>Amphisphaeriales</taxon>
        <taxon>Apiosporaceae</taxon>
        <taxon>Apiospora</taxon>
    </lineage>
</organism>
<evidence type="ECO:0000256" key="5">
    <source>
        <dbReference type="ARBA" id="ARBA00022454"/>
    </source>
</evidence>
<name>A0ABR1RHB3_9PEZI</name>
<feature type="domain" description="Telomeric single stranded DNA binding POT1/Cdc13" evidence="10">
    <location>
        <begin position="24"/>
        <end position="169"/>
    </location>
</feature>
<dbReference type="Gene3D" id="2.40.50.140">
    <property type="entry name" value="Nucleic acid-binding proteins"/>
    <property type="match status" value="2"/>
</dbReference>
<dbReference type="InterPro" id="IPR028389">
    <property type="entry name" value="POT1"/>
</dbReference>
<dbReference type="SUPFAM" id="SSF50249">
    <property type="entry name" value="Nucleic acid-binding proteins"/>
    <property type="match status" value="2"/>
</dbReference>
<keyword evidence="6" id="KW-0779">Telomere</keyword>
<comment type="similarity">
    <text evidence="3">Belongs to the telombin family.</text>
</comment>
<dbReference type="Pfam" id="PF16686">
    <property type="entry name" value="POT1PC"/>
    <property type="match status" value="1"/>
</dbReference>
<dbReference type="EMBL" id="JAQQWI010000015">
    <property type="protein sequence ID" value="KAK8012672.1"/>
    <property type="molecule type" value="Genomic_DNA"/>
</dbReference>
<dbReference type="InterPro" id="IPR032042">
    <property type="entry name" value="POT1PC"/>
</dbReference>
<evidence type="ECO:0000256" key="1">
    <source>
        <dbReference type="ARBA" id="ARBA00004123"/>
    </source>
</evidence>
<dbReference type="InterPro" id="IPR011564">
    <property type="entry name" value="Telomer_end-bd_POT1/Cdc13"/>
</dbReference>